<protein>
    <submittedName>
        <fullName evidence="4">Insecticidal toxin complex protein TcaB2</fullName>
    </submittedName>
</protein>
<keyword evidence="5" id="KW-1185">Reference proteome</keyword>
<gene>
    <name evidence="4" type="ORF">KJY40_23840</name>
</gene>
<evidence type="ECO:0000259" key="3">
    <source>
        <dbReference type="Pfam" id="PF20220"/>
    </source>
</evidence>
<organism evidence="4 5">
    <name type="scientific">Pseudomonas fitomaticsae</name>
    <dbReference type="NCBI Taxonomy" id="2837969"/>
    <lineage>
        <taxon>Bacteria</taxon>
        <taxon>Pseudomonadati</taxon>
        <taxon>Pseudomonadota</taxon>
        <taxon>Gammaproteobacteria</taxon>
        <taxon>Pseudomonadales</taxon>
        <taxon>Pseudomonadaceae</taxon>
        <taxon>Pseudomonas</taxon>
    </lineage>
</organism>
<proteinExistence type="predicted"/>
<dbReference type="Pfam" id="PF18276">
    <property type="entry name" value="TcA_TcB_BD"/>
    <property type="match status" value="1"/>
</dbReference>
<dbReference type="InterPro" id="IPR046839">
    <property type="entry name" value="ABC_toxin_N"/>
</dbReference>
<feature type="domain" description="Neuraminidase-like" evidence="2">
    <location>
        <begin position="166"/>
        <end position="287"/>
    </location>
</feature>
<evidence type="ECO:0000313" key="4">
    <source>
        <dbReference type="EMBL" id="UFP99040.1"/>
    </source>
</evidence>
<accession>A0ABY3PZ10</accession>
<name>A0ABY3PZ10_9PSED</name>
<reference evidence="4 5" key="1">
    <citation type="journal article" date="2022" name="Int. J. Syst. Evol. Microbiol.">
        <title>Pseudomonas fitomaticsae sp. nov., isolated at Marimurtra Botanical Garden in Blanes, Catalonia, Spain.</title>
        <authorList>
            <person name="Atanasov K.E."/>
            <person name="Galbis D.M."/>
            <person name="Cornado D."/>
            <person name="Serpico A."/>
            <person name="Sanchez G."/>
            <person name="Bosch M."/>
            <person name="Ferrer A."/>
            <person name="Altabella T."/>
        </authorList>
    </citation>
    <scope>NUCLEOTIDE SEQUENCE [LARGE SCALE GENOMIC DNA]</scope>
    <source>
        <strain evidence="4 5">FIT81</strain>
    </source>
</reference>
<dbReference type="InterPro" id="IPR041079">
    <property type="entry name" value="Neuraminidase-like"/>
</dbReference>
<dbReference type="InterPro" id="IPR040840">
    <property type="entry name" value="TcA_TcB_BD"/>
</dbReference>
<dbReference type="Proteomes" id="UP001162907">
    <property type="component" value="Chromosome"/>
</dbReference>
<evidence type="ECO:0000259" key="1">
    <source>
        <dbReference type="Pfam" id="PF18276"/>
    </source>
</evidence>
<feature type="domain" description="Tc toxin complex TcA C-terminal TcB-binding" evidence="1">
    <location>
        <begin position="1038"/>
        <end position="1339"/>
    </location>
</feature>
<dbReference type="RefSeq" id="WP_230733154.1">
    <property type="nucleotide sequence ID" value="NZ_CP075567.1"/>
</dbReference>
<dbReference type="EMBL" id="CP075567">
    <property type="protein sequence ID" value="UFP99040.1"/>
    <property type="molecule type" value="Genomic_DNA"/>
</dbReference>
<dbReference type="Pfam" id="PF18413">
    <property type="entry name" value="Neuraminidase"/>
    <property type="match status" value="1"/>
</dbReference>
<feature type="domain" description="ABC toxin N-terminal" evidence="3">
    <location>
        <begin position="9"/>
        <end position="136"/>
    </location>
</feature>
<evidence type="ECO:0000313" key="5">
    <source>
        <dbReference type="Proteomes" id="UP001162907"/>
    </source>
</evidence>
<sequence>MLNKTSGELSALRRNALIDFCLHAKHDKAGHPFPMNTQSADDLWEWLRSDPLDSDEIETSWVAEAVSCLQAYIHAVFQKLEPGYDGREFDPDLLQEWELAGSYGPWSASMLLKCTPEDYITPYVRIRKTDLFRALESHVNQTSITDESVLKGTQRYLRSFEETCNLNVLTGYLDGANPLNTRYYLVGRQRVAPYGWFWREANIELAVDSPSVNPTAWREWKPADIPTDDTVLDCRMVFWEGRACMVWVQWRPGVFDNAGELQSLHELEVMVAFIALDDSWSPPIRLHLLQTDKDVSKDCRLVAVILRDEIDTSYPKGRLAVHVTNAQPKLATSSALSVAIYETRDSLFRKVKDETAVMDYLASHLFVEHRTLQQKMRPQLFPAVDSRISKPGTLAEYLGIKAYIVRNSPTEHSLWVQGYCAHVSRGDGTNVEFTLTVESTTGEDPDPVTASYSSSGGWATKWLEITRSAFNSSTITVKLTGAANNGERALVLTVPATLGDHGPLPYIHDTDAQGAQFLAFNQPTDVLKLKYVRLNTLIGHELVLRSSVSIGALLDWATQFPKEPPLPDGPAEPNGPFDGANGLFFWELFFHLPHLIAARLRDENRFEAAQRWLHFIFNPQSPAKPAQGDTSARPQYWHCRPLDVGKPDICCCYEVFAPGDPDAIAYSSPWHYKVVIFLDYVNNLIAWGDWLYRQMTRDSLTAAKLQYVRARSLMGARPDTRSVNRWVAKELGELVGEMQTRTALADFEKTLLLQEESLPVRAERTQHLGVYGTSSFKIPVSPRLLRFFDLPHQRIDNIRHGRTIDGKLASIPRFTAMDPSKLLSRLAAGNAGPVRPMGGQLRVAVYRWNVLFDAALQMVQHLQELGYEVQRLLEHQDRVQQETLQQRHLTELGEFARRAQEESIAREVESLTALQHSRTMAEEREVHYSDLYDKHISPDEFKVMEHVEAASGFVARATGFQLGAAVIHAFPNIFGLANGGHQPGHLVSAVGFGFQIAADVQRANADKTATSESYRRRREEWRFLRNQATAEKNAISAQIAGQERAINAARINLEHTLAANDQALKLFEFLQARATNLELYQWLMGQLQTLHFQAYDAAVALCLSAQTALRAETCEFDAYQLDTDVWRDQRRGLTAGATLQAGLLRMRSEYLQRRERRQEIVKTVSLQRLFDDPATRPKGLDNWAAALKHLREEGALDFELIQLLFDRDYHDHYCRQISRVEVSLPVLTGPFENVVANLIQVGSYIATKPSNESLEYLHSGEGVAPVDVLINLSSGQQVSLSSGLDDTGIVSLRADEGMTLPFENTGAVSRWRIVFPWHVKQQPMLLSLTDIVIKVFYTAKVGDLAFSRKVQELVNEAERKVEGAQS</sequence>
<dbReference type="Pfam" id="PF20220">
    <property type="entry name" value="ABC_toxin_N"/>
    <property type="match status" value="1"/>
</dbReference>
<evidence type="ECO:0000259" key="2">
    <source>
        <dbReference type="Pfam" id="PF18413"/>
    </source>
</evidence>